<organism evidence="1 2">
    <name type="scientific">Desertifilum tharense IPPAS B-1220</name>
    <dbReference type="NCBI Taxonomy" id="1781255"/>
    <lineage>
        <taxon>Bacteria</taxon>
        <taxon>Bacillati</taxon>
        <taxon>Cyanobacteriota</taxon>
        <taxon>Cyanophyceae</taxon>
        <taxon>Desertifilales</taxon>
        <taxon>Desertifilaceae</taxon>
        <taxon>Desertifilum</taxon>
    </lineage>
</organism>
<dbReference type="EMBL" id="CP182909">
    <property type="protein sequence ID" value="XPM66706.1"/>
    <property type="molecule type" value="Genomic_DNA"/>
</dbReference>
<proteinExistence type="predicted"/>
<name>A0ACD5H3J6_9CYAN</name>
<reference evidence="1 2" key="1">
    <citation type="journal article" date="2016" name="Genome Announc.">
        <title>Draft Genome Sequence of the Thermotolerant Cyanobacterium Desertifilum sp. IPPAS B-1220.</title>
        <authorList>
            <person name="Mironov K.S."/>
            <person name="Sinetova M.A."/>
            <person name="Bolatkhan K."/>
            <person name="Zayadan B.K."/>
            <person name="Ustinova V.V."/>
            <person name="Kupriyanova E.V."/>
            <person name="Skrypnik A.N."/>
            <person name="Gogoleva N.E."/>
            <person name="Gogolev Y.V."/>
            <person name="Los D.A."/>
        </authorList>
    </citation>
    <scope>NUCLEOTIDE SEQUENCE [LARGE SCALE GENOMIC DNA]</scope>
    <source>
        <strain evidence="1 2">IPPAS B-1220</strain>
    </source>
</reference>
<protein>
    <submittedName>
        <fullName evidence="1">PAS domain-containing protein</fullName>
    </submittedName>
</protein>
<dbReference type="Proteomes" id="UP000095472">
    <property type="component" value="Chromosome"/>
</dbReference>
<accession>A0ACD5H3J6</accession>
<gene>
    <name evidence="1" type="ORF">BH720_016470</name>
</gene>
<evidence type="ECO:0000313" key="2">
    <source>
        <dbReference type="Proteomes" id="UP000095472"/>
    </source>
</evidence>
<keyword evidence="2" id="KW-1185">Reference proteome</keyword>
<sequence>MTALLGTKHIENRLHLLERAIAASPDGIVISDANAPDCPLIYVNPGFENITGYTASEIIGLNCRFLQGEDKQQPELEQLRNAVRTGQECCLTLRNYRRDGSLFWNELRIAPVRDEGGNLTHFIGVRRDITERKRAEELERQSQALRHSEIKNRALINAIPDLIFRLEENRRLVDVKAEKNRHNASESLAQPIEEVFPVEVAQKYLEKAAQALQTGEIQIFEYELCLYGNLCNYEARVVVDDSPGSLSHRSRYHRTQKGGTSQKRVCLYCQS</sequence>
<evidence type="ECO:0000313" key="1">
    <source>
        <dbReference type="EMBL" id="XPM66706.1"/>
    </source>
</evidence>